<feature type="transmembrane region" description="Helical" evidence="1">
    <location>
        <begin position="161"/>
        <end position="179"/>
    </location>
</feature>
<feature type="transmembrane region" description="Helical" evidence="1">
    <location>
        <begin position="63"/>
        <end position="83"/>
    </location>
</feature>
<feature type="transmembrane region" description="Helical" evidence="1">
    <location>
        <begin position="95"/>
        <end position="113"/>
    </location>
</feature>
<reference evidence="2" key="1">
    <citation type="submission" date="2023-03" db="EMBL/GenBank/DDBJ databases">
        <title>Massive genome expansion in bonnet fungi (Mycena s.s.) driven by repeated elements and novel gene families across ecological guilds.</title>
        <authorList>
            <consortium name="Lawrence Berkeley National Laboratory"/>
            <person name="Harder C.B."/>
            <person name="Miyauchi S."/>
            <person name="Viragh M."/>
            <person name="Kuo A."/>
            <person name="Thoen E."/>
            <person name="Andreopoulos B."/>
            <person name="Lu D."/>
            <person name="Skrede I."/>
            <person name="Drula E."/>
            <person name="Henrissat B."/>
            <person name="Morin E."/>
            <person name="Kohler A."/>
            <person name="Barry K."/>
            <person name="LaButti K."/>
            <person name="Morin E."/>
            <person name="Salamov A."/>
            <person name="Lipzen A."/>
            <person name="Mereny Z."/>
            <person name="Hegedus B."/>
            <person name="Baldrian P."/>
            <person name="Stursova M."/>
            <person name="Weitz H."/>
            <person name="Taylor A."/>
            <person name="Grigoriev I.V."/>
            <person name="Nagy L.G."/>
            <person name="Martin F."/>
            <person name="Kauserud H."/>
        </authorList>
    </citation>
    <scope>NUCLEOTIDE SEQUENCE</scope>
    <source>
        <strain evidence="2">CBHHK173m</strain>
    </source>
</reference>
<evidence type="ECO:0000313" key="2">
    <source>
        <dbReference type="EMBL" id="KAJ7080601.1"/>
    </source>
</evidence>
<dbReference type="AlphaFoldDB" id="A0AAD6TWY7"/>
<feature type="transmembrane region" description="Helical" evidence="1">
    <location>
        <begin position="125"/>
        <end position="149"/>
    </location>
</feature>
<gene>
    <name evidence="2" type="ORF">B0H15DRAFT_482057</name>
</gene>
<dbReference type="EMBL" id="JARJCN010000054">
    <property type="protein sequence ID" value="KAJ7080601.1"/>
    <property type="molecule type" value="Genomic_DNA"/>
</dbReference>
<evidence type="ECO:0000256" key="1">
    <source>
        <dbReference type="SAM" id="Phobius"/>
    </source>
</evidence>
<keyword evidence="3" id="KW-1185">Reference proteome</keyword>
<name>A0AAD6TWY7_9AGAR</name>
<sequence>MDFLAFTSLQVVLLPKTNVGPLLLVPAYCTGISASILLLHYLVSLDVVIRARILSDGPPPPGIGNGVILSFRFVRLLGCLGLIGISFERKDVARSAMLGIPYLYAAILAFFTLNPPHARHRLVRHANVVLFSAFCVYAYRGLFPLATFTREPADLADGPNLWARIALLFVSGVAVPLLTPSQYIPVDPLHPMGTPNPEQTASIFSFTFYFFLDRIVFLAYREFQLKEHELYSLCDTDASTHLKSRSFKYLDSSGRHRFFGLMRVFHREFLTLACLLLFRVVANFSSPIAIDQLLQYIETRDEADVHSMRPWVWIVLIFLGPVIAILHFHQHANTRLD</sequence>
<evidence type="ECO:0000313" key="3">
    <source>
        <dbReference type="Proteomes" id="UP001222325"/>
    </source>
</evidence>
<feature type="transmembrane region" description="Helical" evidence="1">
    <location>
        <begin position="199"/>
        <end position="220"/>
    </location>
</feature>
<feature type="transmembrane region" description="Helical" evidence="1">
    <location>
        <begin position="269"/>
        <end position="290"/>
    </location>
</feature>
<feature type="transmembrane region" description="Helical" evidence="1">
    <location>
        <begin position="21"/>
        <end position="43"/>
    </location>
</feature>
<dbReference type="Proteomes" id="UP001222325">
    <property type="component" value="Unassembled WGS sequence"/>
</dbReference>
<organism evidence="2 3">
    <name type="scientific">Mycena belliarum</name>
    <dbReference type="NCBI Taxonomy" id="1033014"/>
    <lineage>
        <taxon>Eukaryota</taxon>
        <taxon>Fungi</taxon>
        <taxon>Dikarya</taxon>
        <taxon>Basidiomycota</taxon>
        <taxon>Agaricomycotina</taxon>
        <taxon>Agaricomycetes</taxon>
        <taxon>Agaricomycetidae</taxon>
        <taxon>Agaricales</taxon>
        <taxon>Marasmiineae</taxon>
        <taxon>Mycenaceae</taxon>
        <taxon>Mycena</taxon>
    </lineage>
</organism>
<proteinExistence type="predicted"/>
<protein>
    <submittedName>
        <fullName evidence="2">Uncharacterized protein</fullName>
    </submittedName>
</protein>
<accession>A0AAD6TWY7</accession>
<comment type="caution">
    <text evidence="2">The sequence shown here is derived from an EMBL/GenBank/DDBJ whole genome shotgun (WGS) entry which is preliminary data.</text>
</comment>
<keyword evidence="1" id="KW-1133">Transmembrane helix</keyword>
<keyword evidence="1" id="KW-0472">Membrane</keyword>
<keyword evidence="1" id="KW-0812">Transmembrane</keyword>
<feature type="transmembrane region" description="Helical" evidence="1">
    <location>
        <begin position="310"/>
        <end position="328"/>
    </location>
</feature>